<evidence type="ECO:0000259" key="7">
    <source>
        <dbReference type="PROSITE" id="PS51503"/>
    </source>
</evidence>
<reference evidence="9" key="1">
    <citation type="journal article" date="2010" name="Genome Biol.">
        <title>Genome sequence of the necrotrophic plant pathogen Pythium ultimum reveals original pathogenicity mechanisms and effector repertoire.</title>
        <authorList>
            <person name="Levesque C.A."/>
            <person name="Brouwer H."/>
            <person name="Cano L."/>
            <person name="Hamilton J.P."/>
            <person name="Holt C."/>
            <person name="Huitema E."/>
            <person name="Raffaele S."/>
            <person name="Robideau G.P."/>
            <person name="Thines M."/>
            <person name="Win J."/>
            <person name="Zerillo M.M."/>
            <person name="Beakes G.W."/>
            <person name="Boore J.L."/>
            <person name="Busam D."/>
            <person name="Dumas B."/>
            <person name="Ferriera S."/>
            <person name="Fuerstenberg S.I."/>
            <person name="Gachon C.M."/>
            <person name="Gaulin E."/>
            <person name="Govers F."/>
            <person name="Grenville-Briggs L."/>
            <person name="Horner N."/>
            <person name="Hostetler J."/>
            <person name="Jiang R.H."/>
            <person name="Johnson J."/>
            <person name="Krajaejun T."/>
            <person name="Lin H."/>
            <person name="Meijer H.J."/>
            <person name="Moore B."/>
            <person name="Morris P."/>
            <person name="Phuntmart V."/>
            <person name="Puiu D."/>
            <person name="Shetty J."/>
            <person name="Stajich J.E."/>
            <person name="Tripathy S."/>
            <person name="Wawra S."/>
            <person name="van West P."/>
            <person name="Whitty B.R."/>
            <person name="Coutinho P.M."/>
            <person name="Henrissat B."/>
            <person name="Martin F."/>
            <person name="Thomas P.D."/>
            <person name="Tyler B.M."/>
            <person name="De Vries R.P."/>
            <person name="Kamoun S."/>
            <person name="Yandell M."/>
            <person name="Tisserat N."/>
            <person name="Buell C.R."/>
        </authorList>
    </citation>
    <scope>NUCLEOTIDE SEQUENCE</scope>
    <source>
        <strain evidence="9">DAOM:BR144</strain>
    </source>
</reference>
<dbReference type="InterPro" id="IPR050355">
    <property type="entry name" value="RCF1"/>
</dbReference>
<feature type="transmembrane region" description="Helical" evidence="6">
    <location>
        <begin position="26"/>
        <end position="45"/>
    </location>
</feature>
<organism evidence="8 9">
    <name type="scientific">Globisporangium ultimum (strain ATCC 200006 / CBS 805.95 / DAOM BR144)</name>
    <name type="common">Pythium ultimum</name>
    <dbReference type="NCBI Taxonomy" id="431595"/>
    <lineage>
        <taxon>Eukaryota</taxon>
        <taxon>Sar</taxon>
        <taxon>Stramenopiles</taxon>
        <taxon>Oomycota</taxon>
        <taxon>Peronosporomycetes</taxon>
        <taxon>Pythiales</taxon>
        <taxon>Pythiaceae</taxon>
        <taxon>Globisporangium</taxon>
    </lineage>
</organism>
<keyword evidence="4" id="KW-0496">Mitochondrion</keyword>
<dbReference type="OMA" id="IFATTCA"/>
<evidence type="ECO:0000313" key="9">
    <source>
        <dbReference type="Proteomes" id="UP000019132"/>
    </source>
</evidence>
<keyword evidence="3 6" id="KW-1133">Transmembrane helix</keyword>
<dbReference type="InParanoid" id="K3XBJ6"/>
<dbReference type="PROSITE" id="PS51503">
    <property type="entry name" value="HIG1"/>
    <property type="match status" value="1"/>
</dbReference>
<dbReference type="Pfam" id="PF04588">
    <property type="entry name" value="HIG_1_N"/>
    <property type="match status" value="1"/>
</dbReference>
<reference evidence="9" key="2">
    <citation type="submission" date="2010-04" db="EMBL/GenBank/DDBJ databases">
        <authorList>
            <person name="Buell R."/>
            <person name="Hamilton J."/>
            <person name="Hostetler J."/>
        </authorList>
    </citation>
    <scope>NUCLEOTIDE SEQUENCE [LARGE SCALE GENOMIC DNA]</scope>
    <source>
        <strain evidence="9">DAOM:BR144</strain>
    </source>
</reference>
<dbReference type="EMBL" id="GL376618">
    <property type="status" value="NOT_ANNOTATED_CDS"/>
    <property type="molecule type" value="Genomic_DNA"/>
</dbReference>
<comment type="subcellular location">
    <subcellularLocation>
        <location evidence="1">Mitochondrion membrane</location>
    </subcellularLocation>
</comment>
<evidence type="ECO:0000313" key="8">
    <source>
        <dbReference type="EnsemblProtists" id="PYU1_T014595"/>
    </source>
</evidence>
<evidence type="ECO:0000256" key="2">
    <source>
        <dbReference type="ARBA" id="ARBA00022692"/>
    </source>
</evidence>
<name>K3XBJ6_GLOUD</name>
<keyword evidence="9" id="KW-1185">Reference proteome</keyword>
<evidence type="ECO:0000256" key="5">
    <source>
        <dbReference type="ARBA" id="ARBA00023136"/>
    </source>
</evidence>
<evidence type="ECO:0000256" key="1">
    <source>
        <dbReference type="ARBA" id="ARBA00004325"/>
    </source>
</evidence>
<protein>
    <recommendedName>
        <fullName evidence="7">HIG1 domain-containing protein</fullName>
    </recommendedName>
</protein>
<dbReference type="Proteomes" id="UP000019132">
    <property type="component" value="Unassembled WGS sequence"/>
</dbReference>
<feature type="domain" description="HIG1" evidence="7">
    <location>
        <begin position="1"/>
        <end position="89"/>
    </location>
</feature>
<dbReference type="STRING" id="431595.K3XBJ6"/>
<proteinExistence type="predicted"/>
<dbReference type="PANTHER" id="PTHR12297">
    <property type="entry name" value="HYPOXIA-INDUCBILE GENE 1 HIG1 -RELATED"/>
    <property type="match status" value="1"/>
</dbReference>
<keyword evidence="2 6" id="KW-0812">Transmembrane</keyword>
<evidence type="ECO:0000256" key="3">
    <source>
        <dbReference type="ARBA" id="ARBA00022989"/>
    </source>
</evidence>
<dbReference type="eggNOG" id="KOG4431">
    <property type="taxonomic scope" value="Eukaryota"/>
</dbReference>
<reference evidence="8" key="3">
    <citation type="submission" date="2015-02" db="UniProtKB">
        <authorList>
            <consortium name="EnsemblProtists"/>
        </authorList>
    </citation>
    <scope>IDENTIFICATION</scope>
    <source>
        <strain evidence="8">DAOM BR144</strain>
    </source>
</reference>
<dbReference type="PANTHER" id="PTHR12297:SF3">
    <property type="entry name" value="HIG1 DOMAIN FAMILY MEMBER 1A"/>
    <property type="match status" value="1"/>
</dbReference>
<keyword evidence="5 6" id="KW-0472">Membrane</keyword>
<dbReference type="EnsemblProtists" id="PYU1_T014595">
    <property type="protein sequence ID" value="PYU1_T014595"/>
    <property type="gene ID" value="PYU1_G014564"/>
</dbReference>
<evidence type="ECO:0000256" key="6">
    <source>
        <dbReference type="SAM" id="Phobius"/>
    </source>
</evidence>
<evidence type="ECO:0000256" key="4">
    <source>
        <dbReference type="ARBA" id="ARBA00023128"/>
    </source>
</evidence>
<dbReference type="InterPro" id="IPR007667">
    <property type="entry name" value="Hypoxia_induced_domain"/>
</dbReference>
<dbReference type="HOGENOM" id="CLU_2138489_0_0_1"/>
<dbReference type="AlphaFoldDB" id="K3XBJ6"/>
<dbReference type="GO" id="GO:0031966">
    <property type="term" value="C:mitochondrial membrane"/>
    <property type="evidence" value="ECO:0007669"/>
    <property type="project" value="UniProtKB-SubCell"/>
</dbReference>
<accession>K3XBJ6</accession>
<dbReference type="VEuPathDB" id="FungiDB:PYU1_G014564"/>
<sequence length="105" mass="11604">MREDFSWMNETPGKKTFWQRAQEDPLVPLGCAVTLAVLVGGLATFQRGQSKLGNKFMQARVVAQTATVLAMGGGALMAATKKEEEKKQSYEERLNIRLRGDDATK</sequence>
<dbReference type="Gene3D" id="6.10.140.1320">
    <property type="match status" value="1"/>
</dbReference>